<evidence type="ECO:0000313" key="3">
    <source>
        <dbReference type="EMBL" id="GGI04094.1"/>
    </source>
</evidence>
<sequence>MSIVVCTPGGPAEQTLVAAGEEQARQAARGLVLVRHVKLQDLEHATGVDREMTAAADVRTQLEATAAAVGRRGVDCRAHVVTSSDDNPSTVLIDAAADAEATLLVIGVRTRSRVSKLLLGSTTQDLLLAAGRPVLCVPLEARR</sequence>
<gene>
    <name evidence="3" type="ORF">GCM10011354_07340</name>
</gene>
<evidence type="ECO:0000259" key="2">
    <source>
        <dbReference type="Pfam" id="PF00582"/>
    </source>
</evidence>
<dbReference type="SUPFAM" id="SSF52402">
    <property type="entry name" value="Adenine nucleotide alpha hydrolases-like"/>
    <property type="match status" value="1"/>
</dbReference>
<organism evidence="3 4">
    <name type="scientific">Egicoccus halophilus</name>
    <dbReference type="NCBI Taxonomy" id="1670830"/>
    <lineage>
        <taxon>Bacteria</taxon>
        <taxon>Bacillati</taxon>
        <taxon>Actinomycetota</taxon>
        <taxon>Nitriliruptoria</taxon>
        <taxon>Egicoccales</taxon>
        <taxon>Egicoccaceae</taxon>
        <taxon>Egicoccus</taxon>
    </lineage>
</organism>
<protein>
    <recommendedName>
        <fullName evidence="2">UspA domain-containing protein</fullName>
    </recommendedName>
</protein>
<comment type="caution">
    <text evidence="3">The sequence shown here is derived from an EMBL/GenBank/DDBJ whole genome shotgun (WGS) entry which is preliminary data.</text>
</comment>
<dbReference type="PANTHER" id="PTHR46268:SF6">
    <property type="entry name" value="UNIVERSAL STRESS PROTEIN UP12"/>
    <property type="match status" value="1"/>
</dbReference>
<accession>A0A8J3ACV8</accession>
<feature type="domain" description="UspA" evidence="2">
    <location>
        <begin position="2"/>
        <end position="138"/>
    </location>
</feature>
<name>A0A8J3ACV8_9ACTN</name>
<keyword evidence="4" id="KW-1185">Reference proteome</keyword>
<dbReference type="AlphaFoldDB" id="A0A8J3ACV8"/>
<dbReference type="PANTHER" id="PTHR46268">
    <property type="entry name" value="STRESS RESPONSE PROTEIN NHAX"/>
    <property type="match status" value="1"/>
</dbReference>
<dbReference type="InterPro" id="IPR006016">
    <property type="entry name" value="UspA"/>
</dbReference>
<evidence type="ECO:0000256" key="1">
    <source>
        <dbReference type="ARBA" id="ARBA00008791"/>
    </source>
</evidence>
<proteinExistence type="inferred from homology"/>
<reference evidence="3" key="1">
    <citation type="journal article" date="2014" name="Int. J. Syst. Evol. Microbiol.">
        <title>Complete genome sequence of Corynebacterium casei LMG S-19264T (=DSM 44701T), isolated from a smear-ripened cheese.</title>
        <authorList>
            <consortium name="US DOE Joint Genome Institute (JGI-PGF)"/>
            <person name="Walter F."/>
            <person name="Albersmeier A."/>
            <person name="Kalinowski J."/>
            <person name="Ruckert C."/>
        </authorList>
    </citation>
    <scope>NUCLEOTIDE SEQUENCE</scope>
    <source>
        <strain evidence="3">CGMCC 1.14988</strain>
    </source>
</reference>
<reference evidence="3" key="2">
    <citation type="submission" date="2020-09" db="EMBL/GenBank/DDBJ databases">
        <authorList>
            <person name="Sun Q."/>
            <person name="Zhou Y."/>
        </authorList>
    </citation>
    <scope>NUCLEOTIDE SEQUENCE</scope>
    <source>
        <strain evidence="3">CGMCC 1.14988</strain>
    </source>
</reference>
<evidence type="ECO:0000313" key="4">
    <source>
        <dbReference type="Proteomes" id="UP000650511"/>
    </source>
</evidence>
<dbReference type="RefSeq" id="WP_130650781.1">
    <property type="nucleotide sequence ID" value="NZ_BMHA01000002.1"/>
</dbReference>
<dbReference type="Proteomes" id="UP000650511">
    <property type="component" value="Unassembled WGS sequence"/>
</dbReference>
<dbReference type="EMBL" id="BMHA01000002">
    <property type="protein sequence ID" value="GGI04094.1"/>
    <property type="molecule type" value="Genomic_DNA"/>
</dbReference>
<comment type="similarity">
    <text evidence="1">Belongs to the universal stress protein A family.</text>
</comment>
<dbReference type="CDD" id="cd00293">
    <property type="entry name" value="USP-like"/>
    <property type="match status" value="1"/>
</dbReference>
<dbReference type="Pfam" id="PF00582">
    <property type="entry name" value="Usp"/>
    <property type="match status" value="1"/>
</dbReference>
<dbReference type="Gene3D" id="3.40.50.620">
    <property type="entry name" value="HUPs"/>
    <property type="match status" value="1"/>
</dbReference>
<dbReference type="InterPro" id="IPR014729">
    <property type="entry name" value="Rossmann-like_a/b/a_fold"/>
</dbReference>